<organism evidence="4 5">
    <name type="scientific">Conidiobolus coronatus (strain ATCC 28846 / CBS 209.66 / NRRL 28638)</name>
    <name type="common">Delacroixia coronata</name>
    <dbReference type="NCBI Taxonomy" id="796925"/>
    <lineage>
        <taxon>Eukaryota</taxon>
        <taxon>Fungi</taxon>
        <taxon>Fungi incertae sedis</taxon>
        <taxon>Zoopagomycota</taxon>
        <taxon>Entomophthoromycotina</taxon>
        <taxon>Entomophthoromycetes</taxon>
        <taxon>Entomophthorales</taxon>
        <taxon>Ancylistaceae</taxon>
        <taxon>Conidiobolus</taxon>
    </lineage>
</organism>
<dbReference type="Proteomes" id="UP000070444">
    <property type="component" value="Unassembled WGS sequence"/>
</dbReference>
<dbReference type="InterPro" id="IPR003591">
    <property type="entry name" value="Leu-rich_rpt_typical-subtyp"/>
</dbReference>
<proteinExistence type="predicted"/>
<dbReference type="SUPFAM" id="SSF52058">
    <property type="entry name" value="L domain-like"/>
    <property type="match status" value="1"/>
</dbReference>
<dbReference type="Gene3D" id="3.80.10.10">
    <property type="entry name" value="Ribonuclease Inhibitor"/>
    <property type="match status" value="1"/>
</dbReference>
<keyword evidence="2" id="KW-0677">Repeat</keyword>
<feature type="compositionally biased region" description="Low complexity" evidence="3">
    <location>
        <begin position="442"/>
        <end position="460"/>
    </location>
</feature>
<dbReference type="Pfam" id="PF00560">
    <property type="entry name" value="LRR_1"/>
    <property type="match status" value="2"/>
</dbReference>
<keyword evidence="5" id="KW-1185">Reference proteome</keyword>
<dbReference type="InterPro" id="IPR050216">
    <property type="entry name" value="LRR_domain-containing"/>
</dbReference>
<evidence type="ECO:0000256" key="2">
    <source>
        <dbReference type="ARBA" id="ARBA00022737"/>
    </source>
</evidence>
<accession>A0A137PG19</accession>
<dbReference type="OMA" id="ICLTELM"/>
<keyword evidence="1" id="KW-0433">Leucine-rich repeat</keyword>
<sequence length="532" mass="59115">MALFTNSPFGLNSSINTQCNNASAPAPASFQFGSGQAYYNNYNPISTIQITIRKRALHDYQLQQALSIEFQRFDANLLSDSRVKVELDLSHNQLTTFEFPDWLYSKLIRLNLSSNKIEQLPLVITKCNGLEYLNLSRNSFKGSFPRLAPMHLPLLKYLNISENYFTSLPVTLKYLSNLEELTVGTLYGGNLLPEFPSACISYMKKLRYLDLSNNRLTGLPPDLGRPNSSLQVLNVSSNRLVSIPRSIGLLSQLRILDLSSNCLHELPIELVDLHSLQTLDVSRNRLCIIPGDVAEFMKKTTMLLVDNPLTSISNQMGSIGDFTSTQTNIPEFSTPSCSNSTAEFNSPRLVPSLKELAARVVLGESIPVATNQVTRSVYSELNNGARPCSYCQKPYVSESLEYIEYRDHQGHPTIPTKIYLCSSSCWNNVHNVSTNPIPAGLRQSVTSSRSQSRHASGVSSPYYINPENSSTGSVPRAWKLRQNLNYINSKLSQLEITSDSSSSASSPAQSPSSAPLPIPVQDMRMIPKLNDW</sequence>
<reference evidence="4 5" key="1">
    <citation type="journal article" date="2015" name="Genome Biol. Evol.">
        <title>Phylogenomic analyses indicate that early fungi evolved digesting cell walls of algal ancestors of land plants.</title>
        <authorList>
            <person name="Chang Y."/>
            <person name="Wang S."/>
            <person name="Sekimoto S."/>
            <person name="Aerts A.L."/>
            <person name="Choi C."/>
            <person name="Clum A."/>
            <person name="LaButti K.M."/>
            <person name="Lindquist E.A."/>
            <person name="Yee Ngan C."/>
            <person name="Ohm R.A."/>
            <person name="Salamov A.A."/>
            <person name="Grigoriev I.V."/>
            <person name="Spatafora J.W."/>
            <person name="Berbee M.L."/>
        </authorList>
    </citation>
    <scope>NUCLEOTIDE SEQUENCE [LARGE SCALE GENOMIC DNA]</scope>
    <source>
        <strain evidence="4 5">NRRL 28638</strain>
    </source>
</reference>
<dbReference type="OrthoDB" id="660555at2759"/>
<dbReference type="EMBL" id="KQ964429">
    <property type="protein sequence ID" value="KXN73920.1"/>
    <property type="molecule type" value="Genomic_DNA"/>
</dbReference>
<dbReference type="STRING" id="796925.A0A137PG19"/>
<dbReference type="SMART" id="SM00369">
    <property type="entry name" value="LRR_TYP"/>
    <property type="match status" value="6"/>
</dbReference>
<dbReference type="PROSITE" id="PS51450">
    <property type="entry name" value="LRR"/>
    <property type="match status" value="4"/>
</dbReference>
<dbReference type="PRINTS" id="PR00019">
    <property type="entry name" value="LEURICHRPT"/>
</dbReference>
<gene>
    <name evidence="4" type="ORF">CONCODRAFT_77075</name>
</gene>
<feature type="compositionally biased region" description="Low complexity" evidence="3">
    <location>
        <begin position="498"/>
        <end position="515"/>
    </location>
</feature>
<dbReference type="SMART" id="SM00364">
    <property type="entry name" value="LRR_BAC"/>
    <property type="match status" value="7"/>
</dbReference>
<dbReference type="AlphaFoldDB" id="A0A137PG19"/>
<name>A0A137PG19_CONC2</name>
<dbReference type="PANTHER" id="PTHR48051:SF1">
    <property type="entry name" value="RAS SUPPRESSOR PROTEIN 1"/>
    <property type="match status" value="1"/>
</dbReference>
<feature type="region of interest" description="Disordered" evidence="3">
    <location>
        <begin position="440"/>
        <end position="474"/>
    </location>
</feature>
<evidence type="ECO:0000313" key="5">
    <source>
        <dbReference type="Proteomes" id="UP000070444"/>
    </source>
</evidence>
<dbReference type="InterPro" id="IPR032675">
    <property type="entry name" value="LRR_dom_sf"/>
</dbReference>
<evidence type="ECO:0000256" key="3">
    <source>
        <dbReference type="SAM" id="MobiDB-lite"/>
    </source>
</evidence>
<evidence type="ECO:0000313" key="4">
    <source>
        <dbReference type="EMBL" id="KXN73920.1"/>
    </source>
</evidence>
<evidence type="ECO:0000256" key="1">
    <source>
        <dbReference type="ARBA" id="ARBA00022614"/>
    </source>
</evidence>
<dbReference type="PANTHER" id="PTHR48051">
    <property type="match status" value="1"/>
</dbReference>
<dbReference type="InterPro" id="IPR001611">
    <property type="entry name" value="Leu-rich_rpt"/>
</dbReference>
<dbReference type="Pfam" id="PF13855">
    <property type="entry name" value="LRR_8"/>
    <property type="match status" value="1"/>
</dbReference>
<protein>
    <submittedName>
        <fullName evidence="4">L domain-like protein</fullName>
    </submittedName>
</protein>
<feature type="region of interest" description="Disordered" evidence="3">
    <location>
        <begin position="498"/>
        <end position="521"/>
    </location>
</feature>
<dbReference type="GO" id="GO:0005737">
    <property type="term" value="C:cytoplasm"/>
    <property type="evidence" value="ECO:0007669"/>
    <property type="project" value="TreeGrafter"/>
</dbReference>